<dbReference type="Proteomes" id="UP000530234">
    <property type="component" value="Unassembled WGS sequence"/>
</dbReference>
<dbReference type="Pfam" id="PF11706">
    <property type="entry name" value="zf-CGNR"/>
    <property type="match status" value="1"/>
</dbReference>
<dbReference type="InterPro" id="IPR021005">
    <property type="entry name" value="Znf_CGNR"/>
</dbReference>
<dbReference type="AlphaFoldDB" id="A0A7W3T7T0"/>
<dbReference type="EMBL" id="VKHS01000861">
    <property type="protein sequence ID" value="MBB0232306.1"/>
    <property type="molecule type" value="Genomic_DNA"/>
</dbReference>
<gene>
    <name evidence="2" type="ORF">FOE67_23110</name>
</gene>
<dbReference type="PANTHER" id="PTHR35525">
    <property type="entry name" value="BLL6575 PROTEIN"/>
    <property type="match status" value="1"/>
</dbReference>
<dbReference type="Pfam" id="PF07336">
    <property type="entry name" value="ABATE"/>
    <property type="match status" value="1"/>
</dbReference>
<dbReference type="InterPro" id="IPR023286">
    <property type="entry name" value="ABATE_dom_sf"/>
</dbReference>
<dbReference type="RefSeq" id="WP_182666848.1">
    <property type="nucleotide sequence ID" value="NZ_VKHS01000861.1"/>
</dbReference>
<proteinExistence type="predicted"/>
<organism evidence="2 3">
    <name type="scientific">Streptomyces calidiresistens</name>
    <dbReference type="NCBI Taxonomy" id="1485586"/>
    <lineage>
        <taxon>Bacteria</taxon>
        <taxon>Bacillati</taxon>
        <taxon>Actinomycetota</taxon>
        <taxon>Actinomycetes</taxon>
        <taxon>Kitasatosporales</taxon>
        <taxon>Streptomycetaceae</taxon>
        <taxon>Streptomyces</taxon>
    </lineage>
</organism>
<protein>
    <recommendedName>
        <fullName evidence="1">Zinc finger CGNR domain-containing protein</fullName>
    </recommendedName>
</protein>
<sequence>MDDAGLREDSGSAVDGLPLTGEPLPLDLINTTYIRGGLRGHPMDALTAPHDLARWLHLHRDSFDGSEQGSLAGVGAEHLEMFRTLRGALRELFSARVSGRRPERADVRVVNEAARGAAGWRELEPDASFTAVSRRLETDPLRVVLGEVATRGIDLLAGPEAARVRACPAPGCVLYFLGNHPRREWCTPGCGNRVRVARHGRRRVTDADRTGPGSGGVS</sequence>
<dbReference type="SUPFAM" id="SSF160904">
    <property type="entry name" value="Jann2411-like"/>
    <property type="match status" value="1"/>
</dbReference>
<name>A0A7W3T7T0_9ACTN</name>
<dbReference type="InterPro" id="IPR010852">
    <property type="entry name" value="ABATE"/>
</dbReference>
<comment type="caution">
    <text evidence="2">The sequence shown here is derived from an EMBL/GenBank/DDBJ whole genome shotgun (WGS) entry which is preliminary data.</text>
</comment>
<keyword evidence="3" id="KW-1185">Reference proteome</keyword>
<dbReference type="PANTHER" id="PTHR35525:SF3">
    <property type="entry name" value="BLL6575 PROTEIN"/>
    <property type="match status" value="1"/>
</dbReference>
<evidence type="ECO:0000259" key="1">
    <source>
        <dbReference type="Pfam" id="PF11706"/>
    </source>
</evidence>
<evidence type="ECO:0000313" key="2">
    <source>
        <dbReference type="EMBL" id="MBB0232306.1"/>
    </source>
</evidence>
<evidence type="ECO:0000313" key="3">
    <source>
        <dbReference type="Proteomes" id="UP000530234"/>
    </source>
</evidence>
<reference evidence="3" key="1">
    <citation type="submission" date="2019-10" db="EMBL/GenBank/DDBJ databases">
        <title>Streptomyces sp. nov., a novel actinobacterium isolated from alkaline environment.</title>
        <authorList>
            <person name="Golinska P."/>
        </authorList>
    </citation>
    <scope>NUCLEOTIDE SEQUENCE [LARGE SCALE GENOMIC DNA]</scope>
    <source>
        <strain evidence="3">DSM 42108</strain>
    </source>
</reference>
<dbReference type="Gene3D" id="1.10.3300.10">
    <property type="entry name" value="Jann2411-like domain"/>
    <property type="match status" value="1"/>
</dbReference>
<feature type="domain" description="Zinc finger CGNR" evidence="1">
    <location>
        <begin position="163"/>
        <end position="203"/>
    </location>
</feature>
<accession>A0A7W3T7T0</accession>